<reference evidence="1 2" key="1">
    <citation type="journal article" date="2003" name="Proc. Natl. Acad. Sci. U.S.A.">
        <title>The complete genome sequence of the carcinogenic bacterium Helicobacter hepaticus.</title>
        <authorList>
            <person name="Suerbaum S."/>
            <person name="Josenhans C."/>
            <person name="Sterzenbach T."/>
            <person name="Drescher B."/>
            <person name="Brandt P."/>
            <person name="Bell M."/>
            <person name="Droege M."/>
            <person name="Fartmann B."/>
            <person name="Fischer H.-P."/>
            <person name="Ge Z."/>
            <person name="Hoerster A."/>
            <person name="Holland R."/>
            <person name="Klein K."/>
            <person name="Koenig J."/>
            <person name="Macko L."/>
            <person name="Mendz G.L."/>
            <person name="Nyakatura G."/>
            <person name="Schauer D.B."/>
            <person name="Shen Z."/>
            <person name="Weber J."/>
            <person name="Frosch M."/>
            <person name="Fox J.G."/>
        </authorList>
    </citation>
    <scope>NUCLEOTIDE SEQUENCE [LARGE SCALE GENOMIC DNA]</scope>
    <source>
        <strain evidence="2">ATCC 51449 / 3B1</strain>
    </source>
</reference>
<dbReference type="RefSeq" id="WP_011115745.1">
    <property type="nucleotide sequence ID" value="NC_004917.1"/>
</dbReference>
<evidence type="ECO:0000313" key="1">
    <source>
        <dbReference type="EMBL" id="AAP77502.1"/>
    </source>
</evidence>
<accession>Q7VHQ8</accession>
<dbReference type="AlphaFoldDB" id="Q7VHQ8"/>
<dbReference type="KEGG" id="hhe:HH_0905"/>
<proteinExistence type="predicted"/>
<organism evidence="1 2">
    <name type="scientific">Helicobacter hepaticus (strain ATCC 51449 / 3B1)</name>
    <dbReference type="NCBI Taxonomy" id="235279"/>
    <lineage>
        <taxon>Bacteria</taxon>
        <taxon>Pseudomonadati</taxon>
        <taxon>Campylobacterota</taxon>
        <taxon>Epsilonproteobacteria</taxon>
        <taxon>Campylobacterales</taxon>
        <taxon>Helicobacteraceae</taxon>
        <taxon>Helicobacter</taxon>
    </lineage>
</organism>
<name>Q7VHQ8_HELHP</name>
<gene>
    <name evidence="1" type="ordered locus">HH_0905</name>
</gene>
<keyword evidence="2" id="KW-1185">Reference proteome</keyword>
<sequence>MEYQNDKIDAFDNENNQDIINDEMSNVDIAKNIGKGAFILGKRAFEAAKTKINAVQDNKDKLADKSDDELIEIIKNNGSMNTSSMAAYQLLKERGCEGYEMRELFRNEK</sequence>
<protein>
    <submittedName>
        <fullName evidence="1">Uncharacterized protein</fullName>
    </submittedName>
</protein>
<dbReference type="HOGENOM" id="CLU_2180205_0_0_7"/>
<dbReference type="STRING" id="235279.HH_0905"/>
<dbReference type="EMBL" id="AE017125">
    <property type="protein sequence ID" value="AAP77502.1"/>
    <property type="molecule type" value="Genomic_DNA"/>
</dbReference>
<evidence type="ECO:0000313" key="2">
    <source>
        <dbReference type="Proteomes" id="UP000002495"/>
    </source>
</evidence>
<dbReference type="Proteomes" id="UP000002495">
    <property type="component" value="Chromosome"/>
</dbReference>